<dbReference type="SUPFAM" id="SSF74653">
    <property type="entry name" value="TolA/TonB C-terminal domain"/>
    <property type="match status" value="1"/>
</dbReference>
<feature type="domain" description="TonB C-terminal" evidence="12">
    <location>
        <begin position="129"/>
        <end position="220"/>
    </location>
</feature>
<dbReference type="Pfam" id="PF03544">
    <property type="entry name" value="TonB_C"/>
    <property type="match status" value="1"/>
</dbReference>
<dbReference type="Gene3D" id="3.30.1150.10">
    <property type="match status" value="1"/>
</dbReference>
<dbReference type="OrthoDB" id="1685233at2"/>
<dbReference type="EMBL" id="NBBJ01000001">
    <property type="protein sequence ID" value="OWK31881.1"/>
    <property type="molecule type" value="Genomic_DNA"/>
</dbReference>
<keyword evidence="7" id="KW-0653">Protein transport</keyword>
<feature type="compositionally biased region" description="Pro residues" evidence="10">
    <location>
        <begin position="54"/>
        <end position="67"/>
    </location>
</feature>
<keyword evidence="6 11" id="KW-0812">Transmembrane</keyword>
<dbReference type="GO" id="GO:0055085">
    <property type="term" value="P:transmembrane transport"/>
    <property type="evidence" value="ECO:0007669"/>
    <property type="project" value="InterPro"/>
</dbReference>
<dbReference type="PANTHER" id="PTHR33446">
    <property type="entry name" value="PROTEIN TONB-RELATED"/>
    <property type="match status" value="1"/>
</dbReference>
<dbReference type="Proteomes" id="UP000197783">
    <property type="component" value="Unassembled WGS sequence"/>
</dbReference>
<accession>A0A245ZQ70</accession>
<dbReference type="InterPro" id="IPR051045">
    <property type="entry name" value="TonB-dependent_transducer"/>
</dbReference>
<feature type="compositionally biased region" description="Polar residues" evidence="10">
    <location>
        <begin position="82"/>
        <end position="91"/>
    </location>
</feature>
<evidence type="ECO:0000256" key="8">
    <source>
        <dbReference type="ARBA" id="ARBA00022989"/>
    </source>
</evidence>
<evidence type="ECO:0000256" key="7">
    <source>
        <dbReference type="ARBA" id="ARBA00022927"/>
    </source>
</evidence>
<dbReference type="RefSeq" id="WP_088331075.1">
    <property type="nucleotide sequence ID" value="NZ_NBBJ01000001.1"/>
</dbReference>
<reference evidence="13 14" key="1">
    <citation type="submission" date="2017-03" db="EMBL/GenBank/DDBJ databases">
        <title>Genome sequence of Sphingomonas mucosissima DSM 17494.</title>
        <authorList>
            <person name="Poehlein A."/>
            <person name="Wuebbeler J.H."/>
            <person name="Steinbuechel A."/>
            <person name="Daniel R."/>
        </authorList>
    </citation>
    <scope>NUCLEOTIDE SEQUENCE [LARGE SCALE GENOMIC DNA]</scope>
    <source>
        <strain evidence="13 14">DSM 17494</strain>
    </source>
</reference>
<evidence type="ECO:0000256" key="1">
    <source>
        <dbReference type="ARBA" id="ARBA00004383"/>
    </source>
</evidence>
<dbReference type="GO" id="GO:0031992">
    <property type="term" value="F:energy transducer activity"/>
    <property type="evidence" value="ECO:0007669"/>
    <property type="project" value="TreeGrafter"/>
</dbReference>
<dbReference type="InterPro" id="IPR006260">
    <property type="entry name" value="TonB/TolA_C"/>
</dbReference>
<proteinExistence type="inferred from homology"/>
<name>A0A245ZQ70_9SPHN</name>
<feature type="transmembrane region" description="Helical" evidence="11">
    <location>
        <begin position="12"/>
        <end position="38"/>
    </location>
</feature>
<dbReference type="GO" id="GO:0015031">
    <property type="term" value="P:protein transport"/>
    <property type="evidence" value="ECO:0007669"/>
    <property type="project" value="UniProtKB-KW"/>
</dbReference>
<dbReference type="InterPro" id="IPR037682">
    <property type="entry name" value="TonB_C"/>
</dbReference>
<keyword evidence="8 11" id="KW-1133">Transmembrane helix</keyword>
<evidence type="ECO:0000256" key="4">
    <source>
        <dbReference type="ARBA" id="ARBA00022475"/>
    </source>
</evidence>
<dbReference type="AlphaFoldDB" id="A0A245ZQ70"/>
<keyword evidence="5" id="KW-0997">Cell inner membrane</keyword>
<comment type="similarity">
    <text evidence="2">Belongs to the TonB family.</text>
</comment>
<comment type="caution">
    <text evidence="13">The sequence shown here is derived from an EMBL/GenBank/DDBJ whole genome shotgun (WGS) entry which is preliminary data.</text>
</comment>
<evidence type="ECO:0000256" key="11">
    <source>
        <dbReference type="SAM" id="Phobius"/>
    </source>
</evidence>
<organism evidence="13 14">
    <name type="scientific">Sphingomonas mucosissima</name>
    <dbReference type="NCBI Taxonomy" id="370959"/>
    <lineage>
        <taxon>Bacteria</taxon>
        <taxon>Pseudomonadati</taxon>
        <taxon>Pseudomonadota</taxon>
        <taxon>Alphaproteobacteria</taxon>
        <taxon>Sphingomonadales</taxon>
        <taxon>Sphingomonadaceae</taxon>
        <taxon>Sphingomonas</taxon>
    </lineage>
</organism>
<evidence type="ECO:0000256" key="3">
    <source>
        <dbReference type="ARBA" id="ARBA00022448"/>
    </source>
</evidence>
<dbReference type="PANTHER" id="PTHR33446:SF2">
    <property type="entry name" value="PROTEIN TONB"/>
    <property type="match status" value="1"/>
</dbReference>
<keyword evidence="9 11" id="KW-0472">Membrane</keyword>
<evidence type="ECO:0000313" key="14">
    <source>
        <dbReference type="Proteomes" id="UP000197783"/>
    </source>
</evidence>
<gene>
    <name evidence="13" type="ORF">SPMU_02010</name>
</gene>
<evidence type="ECO:0000256" key="10">
    <source>
        <dbReference type="SAM" id="MobiDB-lite"/>
    </source>
</evidence>
<evidence type="ECO:0000256" key="5">
    <source>
        <dbReference type="ARBA" id="ARBA00022519"/>
    </source>
</evidence>
<evidence type="ECO:0000259" key="12">
    <source>
        <dbReference type="PROSITE" id="PS52015"/>
    </source>
</evidence>
<keyword evidence="3" id="KW-0813">Transport</keyword>
<sequence>MYANLYARPAGVNVGSLAVAVAINAGVIGALMFSAPVIEAIKQRTSLRIENIPLDPPPPEPMPPQPPRVTKDSLAVPRERPMTSTSLTPDTSGEYVIPSLRLPPLPPLPPLPTGEMTRADPPAPPVIVDARVDPRYARQLQPEYPAGERRAEREGNVTVRVTIGRDGRVVGAECVTATSEDFCRATRQHAMAKWRFQPATRDGVATETVKEMTVRFQLMS</sequence>
<dbReference type="NCBIfam" id="TIGR01352">
    <property type="entry name" value="tonB_Cterm"/>
    <property type="match status" value="1"/>
</dbReference>
<evidence type="ECO:0000256" key="2">
    <source>
        <dbReference type="ARBA" id="ARBA00006555"/>
    </source>
</evidence>
<comment type="subcellular location">
    <subcellularLocation>
        <location evidence="1">Cell inner membrane</location>
        <topology evidence="1">Single-pass membrane protein</topology>
        <orientation evidence="1">Periplasmic side</orientation>
    </subcellularLocation>
</comment>
<dbReference type="PROSITE" id="PS52015">
    <property type="entry name" value="TONB_CTD"/>
    <property type="match status" value="1"/>
</dbReference>
<evidence type="ECO:0000256" key="6">
    <source>
        <dbReference type="ARBA" id="ARBA00022692"/>
    </source>
</evidence>
<dbReference type="GO" id="GO:0098797">
    <property type="term" value="C:plasma membrane protein complex"/>
    <property type="evidence" value="ECO:0007669"/>
    <property type="project" value="TreeGrafter"/>
</dbReference>
<protein>
    <submittedName>
        <fullName evidence="13">Transport protein TonB</fullName>
    </submittedName>
</protein>
<keyword evidence="14" id="KW-1185">Reference proteome</keyword>
<feature type="region of interest" description="Disordered" evidence="10">
    <location>
        <begin position="50"/>
        <end position="101"/>
    </location>
</feature>
<evidence type="ECO:0000256" key="9">
    <source>
        <dbReference type="ARBA" id="ARBA00023136"/>
    </source>
</evidence>
<evidence type="ECO:0000313" key="13">
    <source>
        <dbReference type="EMBL" id="OWK31881.1"/>
    </source>
</evidence>
<keyword evidence="4" id="KW-1003">Cell membrane</keyword>